<comment type="caution">
    <text evidence="4">The sequence shown here is derived from an EMBL/GenBank/DDBJ whole genome shotgun (WGS) entry which is preliminary data.</text>
</comment>
<dbReference type="EMBL" id="JBEPMA010000001">
    <property type="protein sequence ID" value="MET3616727.1"/>
    <property type="molecule type" value="Genomic_DNA"/>
</dbReference>
<evidence type="ECO:0000313" key="5">
    <source>
        <dbReference type="Proteomes" id="UP001549162"/>
    </source>
</evidence>
<sequence>MAKSKIYDATLRLVDKFSEPLKTVDKHLSGFKEHYKRVGQSLWHTGKNIKGLGEVLTKNVTAPILAIGALSTKAWHDVDDALDTIVTKTGATGDAMKGFEDSFKKVSKNVPVDMQKVGDAIGEVNTQFGLTGKELEDASEYMIKFADINGQDVSQASIQAKQAMSAYGLEGDKLTQVLDAVTKTAQDTGQGTDKLFDIVTRGAPQIKSLGLEFEQATALLGNFEQSGIDSSKAMSYMSKAQVTFAKDGKDLSKGLTDLQKELNSATSDADKLSLASKYFGTKGATFMLDAIERGALNFEDFADASKLASGAVGKTFEEALDPIDKLQQLINNAKLVGYDLFEATSDIWAPILDNVIDKIQRLTDWFGGLSDEQKQNIVKWAGIIASVGPILVVFGNLIMLGGKLNFKLFDLSDAVGKVGGMLKFIKGPGFIAIGVLMAIIAVAVLLIKNWDKIRDKAEQIFPGIGKTISNIFKNIKIIGGAVLKELGQMIVEFKGVWVNVWSALSPITEVVVGVIKAVIKGLIGALDGIIEFFAGVFTGNWRKALKGFVNVFKSILGIIPNVAKSLMNGVISFINKGISGLNKIQIPEWVPGIGGKGIKIPLIPQLAQGTDFWKGGIVQIHERGGEIVDLPRGSRVLPHDKSVKEAYKMGKTDNSSNVTITIPKLADQIIVRKKADIDKIMNSLANELKIAKLNRIGGNA</sequence>
<evidence type="ECO:0000256" key="2">
    <source>
        <dbReference type="SAM" id="Phobius"/>
    </source>
</evidence>
<keyword evidence="1" id="KW-1188">Viral release from host cell</keyword>
<keyword evidence="2" id="KW-0812">Transmembrane</keyword>
<keyword evidence="2" id="KW-0472">Membrane</keyword>
<dbReference type="NCBIfam" id="TIGR01760">
    <property type="entry name" value="tape_meas_TP901"/>
    <property type="match status" value="2"/>
</dbReference>
<protein>
    <submittedName>
        <fullName evidence="4">Phage-related minor tail protein</fullName>
    </submittedName>
</protein>
<evidence type="ECO:0000259" key="3">
    <source>
        <dbReference type="Pfam" id="PF10145"/>
    </source>
</evidence>
<proteinExistence type="predicted"/>
<dbReference type="Proteomes" id="UP001549162">
    <property type="component" value="Unassembled WGS sequence"/>
</dbReference>
<evidence type="ECO:0000313" key="4">
    <source>
        <dbReference type="EMBL" id="MET3616727.1"/>
    </source>
</evidence>
<keyword evidence="2" id="KW-1133">Transmembrane helix</keyword>
<organism evidence="4 5">
    <name type="scientific">Peptoniphilus olsenii</name>
    <dbReference type="NCBI Taxonomy" id="411570"/>
    <lineage>
        <taxon>Bacteria</taxon>
        <taxon>Bacillati</taxon>
        <taxon>Bacillota</taxon>
        <taxon>Tissierellia</taxon>
        <taxon>Tissierellales</taxon>
        <taxon>Peptoniphilaceae</taxon>
        <taxon>Peptoniphilus</taxon>
    </lineage>
</organism>
<dbReference type="InterPro" id="IPR010090">
    <property type="entry name" value="Phage_tape_meas"/>
</dbReference>
<reference evidence="4 5" key="1">
    <citation type="submission" date="2024-06" db="EMBL/GenBank/DDBJ databases">
        <title>Genomic Encyclopedia of Type Strains, Phase IV (KMG-IV): sequencing the most valuable type-strain genomes for metagenomic binning, comparative biology and taxonomic classification.</title>
        <authorList>
            <person name="Goeker M."/>
        </authorList>
    </citation>
    <scope>NUCLEOTIDE SEQUENCE [LARGE SCALE GENOMIC DNA]</scope>
    <source>
        <strain evidence="4 5">DSM 21460</strain>
    </source>
</reference>
<dbReference type="PANTHER" id="PTHR37813">
    <property type="entry name" value="FELS-2 PROPHAGE PROTEIN"/>
    <property type="match status" value="1"/>
</dbReference>
<dbReference type="PANTHER" id="PTHR37813:SF1">
    <property type="entry name" value="FELS-2 PROPHAGE PROTEIN"/>
    <property type="match status" value="1"/>
</dbReference>
<evidence type="ECO:0000256" key="1">
    <source>
        <dbReference type="ARBA" id="ARBA00022612"/>
    </source>
</evidence>
<feature type="transmembrane region" description="Helical" evidence="2">
    <location>
        <begin position="380"/>
        <end position="401"/>
    </location>
</feature>
<accession>A0ABV2J7H0</accession>
<dbReference type="Pfam" id="PF10145">
    <property type="entry name" value="PhageMin_Tail"/>
    <property type="match status" value="1"/>
</dbReference>
<feature type="domain" description="Phage tail tape measure protein" evidence="3">
    <location>
        <begin position="101"/>
        <end position="266"/>
    </location>
</feature>
<gene>
    <name evidence="4" type="ORF">ABID14_000347</name>
</gene>
<feature type="transmembrane region" description="Helical" evidence="2">
    <location>
        <begin position="429"/>
        <end position="447"/>
    </location>
</feature>
<dbReference type="RefSeq" id="WP_354366728.1">
    <property type="nucleotide sequence ID" value="NZ_JBEPMA010000001.1"/>
</dbReference>
<name>A0ABV2J7H0_9FIRM</name>
<keyword evidence="5" id="KW-1185">Reference proteome</keyword>